<evidence type="ECO:0000256" key="2">
    <source>
        <dbReference type="SAM" id="MobiDB-lite"/>
    </source>
</evidence>
<dbReference type="PANTHER" id="PTHR24014">
    <property type="entry name" value="2-OXOGLUTARATE AND IRON-DEPENDENT OXYGENASE DOMAIN-CONTAINING PROTEIN 2"/>
    <property type="match status" value="1"/>
</dbReference>
<sequence>WLEHFKLVVHAVVHRWIRCPSNSAALFQIEAEVGRRRQLCVKSAERAAWIKELYKPLHSHVYSLQEFCRELIEELEHFEQSEAPKGRPNTMNNYGVPLSESECVEVEHHVAEGLLHRGQQMHGALRISSGQRWNLIMWMRASQERNKLCPMCGQRPRLVHAEGFADGFTDSSSTDDAQKASLETVGAAYTMTGKIMANTVDFRIQSTARQIICTKYGSKEDGDASEHKYQDPRQSLLPTHMHTQRVDVGDGDDSGCHIPWQPHEGAGCHQNAHPEEV</sequence>
<dbReference type="AlphaFoldDB" id="A0A0P7V083"/>
<reference evidence="3 4" key="1">
    <citation type="submission" date="2015-08" db="EMBL/GenBank/DDBJ databases">
        <title>The genome of the Asian arowana (Scleropages formosus).</title>
        <authorList>
            <person name="Tan M.H."/>
            <person name="Gan H.M."/>
            <person name="Croft L.J."/>
            <person name="Austin C.M."/>
        </authorList>
    </citation>
    <scope>NUCLEOTIDE SEQUENCE [LARGE SCALE GENOMIC DNA]</scope>
    <source>
        <strain evidence="3">Aro1</strain>
    </source>
</reference>
<feature type="compositionally biased region" description="Basic and acidic residues" evidence="2">
    <location>
        <begin position="219"/>
        <end position="231"/>
    </location>
</feature>
<dbReference type="GO" id="GO:0031418">
    <property type="term" value="F:L-ascorbic acid binding"/>
    <property type="evidence" value="ECO:0007669"/>
    <property type="project" value="UniProtKB-KW"/>
</dbReference>
<keyword evidence="1" id="KW-0847">Vitamin C</keyword>
<evidence type="ECO:0000313" key="3">
    <source>
        <dbReference type="EMBL" id="KPP74359.1"/>
    </source>
</evidence>
<dbReference type="PANTHER" id="PTHR24014:SF4">
    <property type="entry name" value="2-OXOGLUTARATE AND IRON-DEPENDENT OXYGENASE DOMAIN-CONTAINING PROTEIN 2"/>
    <property type="match status" value="1"/>
</dbReference>
<comment type="caution">
    <text evidence="3">The sequence shown here is derived from an EMBL/GenBank/DDBJ whole genome shotgun (WGS) entry which is preliminary data.</text>
</comment>
<accession>A0A0P7V083</accession>
<protein>
    <submittedName>
        <fullName evidence="3">2-oxoglutarate and iron-dependent oxygenase domain-containing protein 2-like</fullName>
    </submittedName>
</protein>
<dbReference type="Pfam" id="PF25238">
    <property type="entry name" value="OGFOD2-like"/>
    <property type="match status" value="1"/>
</dbReference>
<feature type="region of interest" description="Disordered" evidence="2">
    <location>
        <begin position="219"/>
        <end position="277"/>
    </location>
</feature>
<evidence type="ECO:0000256" key="1">
    <source>
        <dbReference type="ARBA" id="ARBA00022896"/>
    </source>
</evidence>
<gene>
    <name evidence="3" type="ORF">Z043_106479</name>
</gene>
<evidence type="ECO:0000313" key="4">
    <source>
        <dbReference type="Proteomes" id="UP000034805"/>
    </source>
</evidence>
<organism evidence="3 4">
    <name type="scientific">Scleropages formosus</name>
    <name type="common">Asian bonytongue</name>
    <name type="synonym">Osteoglossum formosum</name>
    <dbReference type="NCBI Taxonomy" id="113540"/>
    <lineage>
        <taxon>Eukaryota</taxon>
        <taxon>Metazoa</taxon>
        <taxon>Chordata</taxon>
        <taxon>Craniata</taxon>
        <taxon>Vertebrata</taxon>
        <taxon>Euteleostomi</taxon>
        <taxon>Actinopterygii</taxon>
        <taxon>Neopterygii</taxon>
        <taxon>Teleostei</taxon>
        <taxon>Osteoglossocephala</taxon>
        <taxon>Osteoglossomorpha</taxon>
        <taxon>Osteoglossiformes</taxon>
        <taxon>Osteoglossidae</taxon>
        <taxon>Scleropages</taxon>
    </lineage>
</organism>
<dbReference type="EMBL" id="JARO02001812">
    <property type="protein sequence ID" value="KPP74359.1"/>
    <property type="molecule type" value="Genomic_DNA"/>
</dbReference>
<dbReference type="Proteomes" id="UP000034805">
    <property type="component" value="Unassembled WGS sequence"/>
</dbReference>
<proteinExistence type="predicted"/>
<feature type="non-terminal residue" evidence="3">
    <location>
        <position position="1"/>
    </location>
</feature>
<feature type="non-terminal residue" evidence="3">
    <location>
        <position position="277"/>
    </location>
</feature>
<name>A0A0P7V083_SCLFO</name>